<protein>
    <recommendedName>
        <fullName evidence="3">cysteine dioxygenase</fullName>
        <ecNumber evidence="3">1.13.11.20</ecNumber>
    </recommendedName>
</protein>
<keyword evidence="9" id="KW-1185">Reference proteome</keyword>
<dbReference type="Gene3D" id="2.60.120.10">
    <property type="entry name" value="Jelly Rolls"/>
    <property type="match status" value="1"/>
</dbReference>
<dbReference type="InterPro" id="IPR012864">
    <property type="entry name" value="PCO/ADO"/>
</dbReference>
<dbReference type="GO" id="GO:0017172">
    <property type="term" value="F:cysteine dioxygenase activity"/>
    <property type="evidence" value="ECO:0007669"/>
    <property type="project" value="UniProtKB-EC"/>
</dbReference>
<proteinExistence type="inferred from homology"/>
<dbReference type="PANTHER" id="PTHR22966">
    <property type="entry name" value="2-AMINOETHANETHIOL DIOXYGENASE"/>
    <property type="match status" value="1"/>
</dbReference>
<comment type="cofactor">
    <cofactor evidence="1">
        <name>Fe(2+)</name>
        <dbReference type="ChEBI" id="CHEBI:29033"/>
    </cofactor>
</comment>
<organism evidence="8 9">
    <name type="scientific">Rhynchospora breviuscula</name>
    <dbReference type="NCBI Taxonomy" id="2022672"/>
    <lineage>
        <taxon>Eukaryota</taxon>
        <taxon>Viridiplantae</taxon>
        <taxon>Streptophyta</taxon>
        <taxon>Embryophyta</taxon>
        <taxon>Tracheophyta</taxon>
        <taxon>Spermatophyta</taxon>
        <taxon>Magnoliopsida</taxon>
        <taxon>Liliopsida</taxon>
        <taxon>Poales</taxon>
        <taxon>Cyperaceae</taxon>
        <taxon>Cyperoideae</taxon>
        <taxon>Rhynchosporeae</taxon>
        <taxon>Rhynchospora</taxon>
    </lineage>
</organism>
<keyword evidence="4" id="KW-0479">Metal-binding</keyword>
<comment type="similarity">
    <text evidence="2">Belongs to the cysteine dioxygenase family.</text>
</comment>
<dbReference type="PANTHER" id="PTHR22966:SF52">
    <property type="entry name" value="CYSTEINE DIOXYGENASE"/>
    <property type="match status" value="1"/>
</dbReference>
<sequence>MALHDESIQISRVQRLYDACNRVFSSGKAGLPTIRHIRWLQEFLDKIEPGDVGIDAMSDDEGSVDSESSPTSRNGLILGKTVKQITYIHIHECEDFSIGIFCFPAGVMFPLHDHPNMVVLSKVLYGSIRSKSYDWVTRPCCSPKKSGLAKVVSDNQLLDARCKASVLFPKSGGNMHSFYAETPCAILDVLAPPYSEANGRPSTYYTDIPIPKLPGYVVLEETELPDNLTVRGAPYMGPELSVDIEFC</sequence>
<dbReference type="Pfam" id="PF07847">
    <property type="entry name" value="PCO_ADO"/>
    <property type="match status" value="1"/>
</dbReference>
<comment type="caution">
    <text evidence="8">The sequence shown here is derived from an EMBL/GenBank/DDBJ whole genome shotgun (WGS) entry which is preliminary data.</text>
</comment>
<dbReference type="GO" id="GO:0046872">
    <property type="term" value="F:metal ion binding"/>
    <property type="evidence" value="ECO:0007669"/>
    <property type="project" value="UniProtKB-KW"/>
</dbReference>
<gene>
    <name evidence="8" type="ORF">LUZ63_002361</name>
</gene>
<dbReference type="SUPFAM" id="SSF51182">
    <property type="entry name" value="RmlC-like cupins"/>
    <property type="match status" value="1"/>
</dbReference>
<dbReference type="EMBL" id="JAMQYH010000001">
    <property type="protein sequence ID" value="KAJ1702582.1"/>
    <property type="molecule type" value="Genomic_DNA"/>
</dbReference>
<keyword evidence="6" id="KW-0408">Iron</keyword>
<name>A0A9Q0HXX8_9POAL</name>
<accession>A0A9Q0HXX8</accession>
<dbReference type="Proteomes" id="UP001151287">
    <property type="component" value="Unassembled WGS sequence"/>
</dbReference>
<dbReference type="AlphaFoldDB" id="A0A9Q0HXX8"/>
<dbReference type="CDD" id="cd20289">
    <property type="entry name" value="cupin_ADO"/>
    <property type="match status" value="1"/>
</dbReference>
<dbReference type="InterPro" id="IPR011051">
    <property type="entry name" value="RmlC_Cupin_sf"/>
</dbReference>
<evidence type="ECO:0000256" key="6">
    <source>
        <dbReference type="ARBA" id="ARBA00023004"/>
    </source>
</evidence>
<evidence type="ECO:0000256" key="3">
    <source>
        <dbReference type="ARBA" id="ARBA00013133"/>
    </source>
</evidence>
<evidence type="ECO:0000256" key="1">
    <source>
        <dbReference type="ARBA" id="ARBA00001954"/>
    </source>
</evidence>
<evidence type="ECO:0000256" key="5">
    <source>
        <dbReference type="ARBA" id="ARBA00023002"/>
    </source>
</evidence>
<dbReference type="OrthoDB" id="271433at2759"/>
<evidence type="ECO:0000256" key="7">
    <source>
        <dbReference type="ARBA" id="ARBA00024284"/>
    </source>
</evidence>
<reference evidence="8" key="1">
    <citation type="journal article" date="2022" name="Cell">
        <title>Repeat-based holocentromeres influence genome architecture and karyotype evolution.</title>
        <authorList>
            <person name="Hofstatter P.G."/>
            <person name="Thangavel G."/>
            <person name="Lux T."/>
            <person name="Neumann P."/>
            <person name="Vondrak T."/>
            <person name="Novak P."/>
            <person name="Zhang M."/>
            <person name="Costa L."/>
            <person name="Castellani M."/>
            <person name="Scott A."/>
            <person name="Toegelov H."/>
            <person name="Fuchs J."/>
            <person name="Mata-Sucre Y."/>
            <person name="Dias Y."/>
            <person name="Vanzela A.L.L."/>
            <person name="Huettel B."/>
            <person name="Almeida C.C.S."/>
            <person name="Simkova H."/>
            <person name="Souza G."/>
            <person name="Pedrosa-Harand A."/>
            <person name="Macas J."/>
            <person name="Mayer K.F.X."/>
            <person name="Houben A."/>
            <person name="Marques A."/>
        </authorList>
    </citation>
    <scope>NUCLEOTIDE SEQUENCE</scope>
    <source>
        <strain evidence="8">RhyBre1mFocal</strain>
    </source>
</reference>
<comment type="catalytic activity">
    <reaction evidence="7">
        <text>L-cysteine + O2 = 3-sulfino-L-alanine + H(+)</text>
        <dbReference type="Rhea" id="RHEA:20441"/>
        <dbReference type="ChEBI" id="CHEBI:15378"/>
        <dbReference type="ChEBI" id="CHEBI:15379"/>
        <dbReference type="ChEBI" id="CHEBI:35235"/>
        <dbReference type="ChEBI" id="CHEBI:61085"/>
        <dbReference type="EC" id="1.13.11.20"/>
    </reaction>
    <physiologicalReaction direction="left-to-right" evidence="7">
        <dbReference type="Rhea" id="RHEA:20442"/>
    </physiologicalReaction>
</comment>
<evidence type="ECO:0000256" key="2">
    <source>
        <dbReference type="ARBA" id="ARBA00006622"/>
    </source>
</evidence>
<evidence type="ECO:0000256" key="4">
    <source>
        <dbReference type="ARBA" id="ARBA00022723"/>
    </source>
</evidence>
<dbReference type="InterPro" id="IPR014710">
    <property type="entry name" value="RmlC-like_jellyroll"/>
</dbReference>
<keyword evidence="5" id="KW-0560">Oxidoreductase</keyword>
<evidence type="ECO:0000313" key="9">
    <source>
        <dbReference type="Proteomes" id="UP001151287"/>
    </source>
</evidence>
<dbReference type="EC" id="1.13.11.20" evidence="3"/>
<evidence type="ECO:0000313" key="8">
    <source>
        <dbReference type="EMBL" id="KAJ1702582.1"/>
    </source>
</evidence>
<dbReference type="GO" id="GO:0070483">
    <property type="term" value="P:detection of hypoxia"/>
    <property type="evidence" value="ECO:0007669"/>
    <property type="project" value="UniProtKB-ARBA"/>
</dbReference>